<dbReference type="Proteomes" id="UP001501509">
    <property type="component" value="Unassembled WGS sequence"/>
</dbReference>
<evidence type="ECO:0000259" key="6">
    <source>
        <dbReference type="PROSITE" id="PS50949"/>
    </source>
</evidence>
<evidence type="ECO:0000256" key="1">
    <source>
        <dbReference type="ARBA" id="ARBA00005384"/>
    </source>
</evidence>
<dbReference type="Pfam" id="PF00155">
    <property type="entry name" value="Aminotran_1_2"/>
    <property type="match status" value="1"/>
</dbReference>
<dbReference type="Gene3D" id="3.40.640.10">
    <property type="entry name" value="Type I PLP-dependent aspartate aminotransferase-like (Major domain)"/>
    <property type="match status" value="1"/>
</dbReference>
<evidence type="ECO:0000256" key="4">
    <source>
        <dbReference type="ARBA" id="ARBA00023125"/>
    </source>
</evidence>
<dbReference type="PANTHER" id="PTHR46577:SF1">
    <property type="entry name" value="HTH-TYPE TRANSCRIPTIONAL REGULATORY PROTEIN GABR"/>
    <property type="match status" value="1"/>
</dbReference>
<dbReference type="Gene3D" id="1.10.10.10">
    <property type="entry name" value="Winged helix-like DNA-binding domain superfamily/Winged helix DNA-binding domain"/>
    <property type="match status" value="1"/>
</dbReference>
<dbReference type="CDD" id="cd00609">
    <property type="entry name" value="AAT_like"/>
    <property type="match status" value="1"/>
</dbReference>
<keyword evidence="5" id="KW-0804">Transcription</keyword>
<dbReference type="Pfam" id="PF00392">
    <property type="entry name" value="GntR"/>
    <property type="match status" value="1"/>
</dbReference>
<keyword evidence="2" id="KW-0663">Pyridoxal phosphate</keyword>
<dbReference type="SUPFAM" id="SSF53383">
    <property type="entry name" value="PLP-dependent transferases"/>
    <property type="match status" value="1"/>
</dbReference>
<accession>A0ABP6DC50</accession>
<reference evidence="8" key="1">
    <citation type="journal article" date="2019" name="Int. J. Syst. Evol. Microbiol.">
        <title>The Global Catalogue of Microorganisms (GCM) 10K type strain sequencing project: providing services to taxonomists for standard genome sequencing and annotation.</title>
        <authorList>
            <consortium name="The Broad Institute Genomics Platform"/>
            <consortium name="The Broad Institute Genome Sequencing Center for Infectious Disease"/>
            <person name="Wu L."/>
            <person name="Ma J."/>
        </authorList>
    </citation>
    <scope>NUCLEOTIDE SEQUENCE [LARGE SCALE GENOMIC DNA]</scope>
    <source>
        <strain evidence="8">JCM 6833</strain>
    </source>
</reference>
<evidence type="ECO:0000256" key="2">
    <source>
        <dbReference type="ARBA" id="ARBA00022898"/>
    </source>
</evidence>
<dbReference type="SMART" id="SM00345">
    <property type="entry name" value="HTH_GNTR"/>
    <property type="match status" value="1"/>
</dbReference>
<dbReference type="InterPro" id="IPR051446">
    <property type="entry name" value="HTH_trans_reg/aminotransferase"/>
</dbReference>
<keyword evidence="7" id="KW-0808">Transferase</keyword>
<dbReference type="InterPro" id="IPR000524">
    <property type="entry name" value="Tscrpt_reg_HTH_GntR"/>
</dbReference>
<protein>
    <submittedName>
        <fullName evidence="7">PLP-dependent aminotransferase family protein</fullName>
    </submittedName>
</protein>
<dbReference type="CDD" id="cd07377">
    <property type="entry name" value="WHTH_GntR"/>
    <property type="match status" value="1"/>
</dbReference>
<dbReference type="PANTHER" id="PTHR46577">
    <property type="entry name" value="HTH-TYPE TRANSCRIPTIONAL REGULATORY PROTEIN GABR"/>
    <property type="match status" value="1"/>
</dbReference>
<feature type="domain" description="HTH gntR-type" evidence="6">
    <location>
        <begin position="19"/>
        <end position="87"/>
    </location>
</feature>
<evidence type="ECO:0000256" key="5">
    <source>
        <dbReference type="ARBA" id="ARBA00023163"/>
    </source>
</evidence>
<keyword evidence="3" id="KW-0805">Transcription regulation</keyword>
<name>A0ABP6DC50_9ACTN</name>
<evidence type="ECO:0000313" key="8">
    <source>
        <dbReference type="Proteomes" id="UP001501509"/>
    </source>
</evidence>
<dbReference type="InterPro" id="IPR015424">
    <property type="entry name" value="PyrdxlP-dep_Trfase"/>
</dbReference>
<keyword evidence="8" id="KW-1185">Reference proteome</keyword>
<gene>
    <name evidence="7" type="ORF">GCM10010411_91550</name>
</gene>
<proteinExistence type="inferred from homology"/>
<dbReference type="InterPro" id="IPR004839">
    <property type="entry name" value="Aminotransferase_I/II_large"/>
</dbReference>
<dbReference type="InterPro" id="IPR036388">
    <property type="entry name" value="WH-like_DNA-bd_sf"/>
</dbReference>
<evidence type="ECO:0000313" key="7">
    <source>
        <dbReference type="EMBL" id="GAA2637600.1"/>
    </source>
</evidence>
<dbReference type="SUPFAM" id="SSF46785">
    <property type="entry name" value="Winged helix' DNA-binding domain"/>
    <property type="match status" value="1"/>
</dbReference>
<comment type="similarity">
    <text evidence="1">In the C-terminal section; belongs to the class-I pyridoxal-phosphate-dependent aminotransferase family.</text>
</comment>
<dbReference type="PROSITE" id="PS50949">
    <property type="entry name" value="HTH_GNTR"/>
    <property type="match status" value="1"/>
</dbReference>
<dbReference type="InterPro" id="IPR015421">
    <property type="entry name" value="PyrdxlP-dep_Trfase_major"/>
</dbReference>
<evidence type="ECO:0000256" key="3">
    <source>
        <dbReference type="ARBA" id="ARBA00023015"/>
    </source>
</evidence>
<keyword evidence="4" id="KW-0238">DNA-binding</keyword>
<dbReference type="PRINTS" id="PR00035">
    <property type="entry name" value="HTHGNTR"/>
</dbReference>
<dbReference type="GO" id="GO:0008483">
    <property type="term" value="F:transaminase activity"/>
    <property type="evidence" value="ECO:0007669"/>
    <property type="project" value="UniProtKB-KW"/>
</dbReference>
<sequence length="464" mass="49628">MNSGVVHELLVELDRTRPVPLHRQIEAALRAGIRSGRLPLGTSVPPSRRLAAELGVSRGVVVEAYDQLVAEGYLTSTPGSYTRVAAGPCRTGPGGAPAPATVPRIDFGYGRTDPAGFPRAAWLRSLRRVVTNAPHDRLTYLDGYGVPELREALADYLNRARGASASPSRLVITSGFCQAVNLMVDVLARRGARRIAVEDPSADDDLRPLAELRGLEVVGVPVTGDGISVDALERSGADLVILTPSHQWPLGGVLPAAARASVVRWARDRGAVVLEDDYDAEYRYDRAPVGAIQGLAPDVVAHAGSVSKTLTPGLRLGWLVTPPHLTEAVAEAKLLADRGSPAIEQLAFADFLLRGEFDRHLRRMRPIYRRRRDALLGALEEHLPAFEPTGIAAGLHLVAWLPDGLREDDLIAAVAAQGVKVAGVGPYRLTGEGRQGLILGYSDLNEARIVEGVRALATAARELT</sequence>
<organism evidence="7 8">
    <name type="scientific">Actinomadura fulvescens</name>
    <dbReference type="NCBI Taxonomy" id="46160"/>
    <lineage>
        <taxon>Bacteria</taxon>
        <taxon>Bacillati</taxon>
        <taxon>Actinomycetota</taxon>
        <taxon>Actinomycetes</taxon>
        <taxon>Streptosporangiales</taxon>
        <taxon>Thermomonosporaceae</taxon>
        <taxon>Actinomadura</taxon>
    </lineage>
</organism>
<keyword evidence="7" id="KW-0032">Aminotransferase</keyword>
<dbReference type="InterPro" id="IPR036390">
    <property type="entry name" value="WH_DNA-bd_sf"/>
</dbReference>
<dbReference type="EMBL" id="BAAATD010000023">
    <property type="protein sequence ID" value="GAA2637600.1"/>
    <property type="molecule type" value="Genomic_DNA"/>
</dbReference>
<comment type="caution">
    <text evidence="7">The sequence shown here is derived from an EMBL/GenBank/DDBJ whole genome shotgun (WGS) entry which is preliminary data.</text>
</comment>